<keyword evidence="7 11" id="KW-0274">FAD</keyword>
<reference evidence="13" key="1">
    <citation type="submission" date="2017-02" db="EMBL/GenBank/DDBJ databases">
        <title>Delving into the versatile metabolic prowess of the omnipresent phylum Bacteroidetes.</title>
        <authorList>
            <person name="Nobu M.K."/>
            <person name="Mei R."/>
            <person name="Narihiro T."/>
            <person name="Kuroda K."/>
            <person name="Liu W.-T."/>
        </authorList>
    </citation>
    <scope>NUCLEOTIDE SEQUENCE</scope>
    <source>
        <strain evidence="13">ADurb.Bin276</strain>
    </source>
</reference>
<comment type="pathway">
    <text evidence="1 11 12">Metabolic intermediate biosynthesis; chorismate biosynthesis; chorismate from D-erythrose 4-phosphate and phosphoenolpyruvate: step 7/7.</text>
</comment>
<dbReference type="GO" id="GO:0008652">
    <property type="term" value="P:amino acid biosynthetic process"/>
    <property type="evidence" value="ECO:0007669"/>
    <property type="project" value="UniProtKB-KW"/>
</dbReference>
<evidence type="ECO:0000256" key="7">
    <source>
        <dbReference type="ARBA" id="ARBA00022827"/>
    </source>
</evidence>
<feature type="binding site" evidence="11">
    <location>
        <position position="296"/>
    </location>
    <ligand>
        <name>FMN</name>
        <dbReference type="ChEBI" id="CHEBI:58210"/>
    </ligand>
</feature>
<comment type="similarity">
    <text evidence="2 11 12">Belongs to the chorismate synthase family.</text>
</comment>
<dbReference type="UniPathway" id="UPA00053">
    <property type="reaction ID" value="UER00090"/>
</dbReference>
<protein>
    <recommendedName>
        <fullName evidence="3 11">Chorismate synthase</fullName>
        <shortName evidence="11">CS</shortName>
        <ecNumber evidence="3 11">4.2.3.5</ecNumber>
    </recommendedName>
    <alternativeName>
        <fullName evidence="11">5-enolpyruvylshikimate-3-phosphate phospholyase</fullName>
    </alternativeName>
</protein>
<dbReference type="PANTHER" id="PTHR21085">
    <property type="entry name" value="CHORISMATE SYNTHASE"/>
    <property type="match status" value="1"/>
</dbReference>
<accession>A0A1V5SR00</accession>
<evidence type="ECO:0000313" key="13">
    <source>
        <dbReference type="EMBL" id="OQA56937.1"/>
    </source>
</evidence>
<feature type="binding site" evidence="11">
    <location>
        <position position="337"/>
    </location>
    <ligand>
        <name>FMN</name>
        <dbReference type="ChEBI" id="CHEBI:58210"/>
    </ligand>
</feature>
<dbReference type="Proteomes" id="UP000485569">
    <property type="component" value="Unassembled WGS sequence"/>
</dbReference>
<dbReference type="GO" id="GO:0005829">
    <property type="term" value="C:cytosol"/>
    <property type="evidence" value="ECO:0007669"/>
    <property type="project" value="TreeGrafter"/>
</dbReference>
<evidence type="ECO:0000256" key="3">
    <source>
        <dbReference type="ARBA" id="ARBA00013036"/>
    </source>
</evidence>
<keyword evidence="5 11" id="KW-0285">Flavoprotein</keyword>
<sequence>MVHYETAGESHGTGITTIISGFPSQLPVDVDFIQNELVRRQKGYGSGPRMRMEKDTVEFLGGVRWKETLGSPISVLVRNRDSVNWKIQMDPLGFPPPDYHEVTIPRPGHTDLAGMVKYQFTDIRNVIERASARETVGRCVAGSFAKMFLNQLGIGVGGYVESIGGIVADTEMTLEEKIKAALNSTLATFDQQSEKKMMKVIDQAREKGDSLGGTFVVVAFGMIPGLGDYTSAAKRLDAQLAAGLMSVPSVKGVEIGDGFLSAQLFGSEAHDAIYYDQDREPFSFFRSTNRAGGVEGGVSTGEPIVVRCAMKPIPTLQKGLPSVDIIEKSNVVARYERSDICAVPRGLVVGEAMVAWVLASVVREKFGGDSLNEVKENFRNYLKYLRDFSTKKIK</sequence>
<evidence type="ECO:0000256" key="1">
    <source>
        <dbReference type="ARBA" id="ARBA00005044"/>
    </source>
</evidence>
<keyword evidence="4 11" id="KW-0028">Amino-acid biosynthesis</keyword>
<dbReference type="HAMAP" id="MF_00300">
    <property type="entry name" value="Chorismate_synth"/>
    <property type="match status" value="1"/>
</dbReference>
<evidence type="ECO:0000256" key="8">
    <source>
        <dbReference type="ARBA" id="ARBA00022857"/>
    </source>
</evidence>
<dbReference type="AlphaFoldDB" id="A0A1V5SR00"/>
<keyword evidence="8 11" id="KW-0521">NADP</keyword>
<dbReference type="InterPro" id="IPR000453">
    <property type="entry name" value="Chorismate_synth"/>
</dbReference>
<dbReference type="SUPFAM" id="SSF103263">
    <property type="entry name" value="Chorismate synthase, AroC"/>
    <property type="match status" value="1"/>
</dbReference>
<dbReference type="FunFam" id="3.60.150.10:FF:000002">
    <property type="entry name" value="Chorismate synthase"/>
    <property type="match status" value="1"/>
</dbReference>
<name>A0A1V5SR00_9BACT</name>
<comment type="subunit">
    <text evidence="11">Homotetramer.</text>
</comment>
<proteinExistence type="inferred from homology"/>
<dbReference type="Gene3D" id="3.60.150.10">
    <property type="entry name" value="Chorismate synthase AroC"/>
    <property type="match status" value="1"/>
</dbReference>
<comment type="caution">
    <text evidence="11">Lacks conserved residue(s) required for the propagation of feature annotation.</text>
</comment>
<dbReference type="GO" id="GO:0009423">
    <property type="term" value="P:chorismate biosynthetic process"/>
    <property type="evidence" value="ECO:0007669"/>
    <property type="project" value="UniProtKB-UniRule"/>
</dbReference>
<organism evidence="13">
    <name type="scientific">Candidatus Atribacter allofermentans</name>
    <dbReference type="NCBI Taxonomy" id="1852833"/>
    <lineage>
        <taxon>Bacteria</taxon>
        <taxon>Pseudomonadati</taxon>
        <taxon>Atribacterota</taxon>
        <taxon>Atribacteria</taxon>
        <taxon>Atribacterales</taxon>
        <taxon>Atribacteraceae</taxon>
        <taxon>Atribacter</taxon>
    </lineage>
</organism>
<feature type="binding site" evidence="11">
    <location>
        <begin position="311"/>
        <end position="315"/>
    </location>
    <ligand>
        <name>FMN</name>
        <dbReference type="ChEBI" id="CHEBI:58210"/>
    </ligand>
</feature>
<evidence type="ECO:0000256" key="9">
    <source>
        <dbReference type="ARBA" id="ARBA00023141"/>
    </source>
</evidence>
<comment type="catalytic activity">
    <reaction evidence="11 12">
        <text>5-O-(1-carboxyvinyl)-3-phosphoshikimate = chorismate + phosphate</text>
        <dbReference type="Rhea" id="RHEA:21020"/>
        <dbReference type="ChEBI" id="CHEBI:29748"/>
        <dbReference type="ChEBI" id="CHEBI:43474"/>
        <dbReference type="ChEBI" id="CHEBI:57701"/>
        <dbReference type="EC" id="4.2.3.5"/>
    </reaction>
</comment>
<evidence type="ECO:0000256" key="11">
    <source>
        <dbReference type="HAMAP-Rule" id="MF_00300"/>
    </source>
</evidence>
<evidence type="ECO:0000256" key="10">
    <source>
        <dbReference type="ARBA" id="ARBA00023239"/>
    </source>
</evidence>
<evidence type="ECO:0000256" key="6">
    <source>
        <dbReference type="ARBA" id="ARBA00022643"/>
    </source>
</evidence>
<dbReference type="InterPro" id="IPR020541">
    <property type="entry name" value="Chorismate_synthase_CS"/>
</dbReference>
<dbReference type="InterPro" id="IPR035904">
    <property type="entry name" value="Chorismate_synth_AroC_sf"/>
</dbReference>
<dbReference type="PIRSF" id="PIRSF001456">
    <property type="entry name" value="Chorismate_synth"/>
    <property type="match status" value="1"/>
</dbReference>
<evidence type="ECO:0000256" key="12">
    <source>
        <dbReference type="RuleBase" id="RU000605"/>
    </source>
</evidence>
<dbReference type="PROSITE" id="PS00787">
    <property type="entry name" value="CHORISMATE_SYNTHASE_1"/>
    <property type="match status" value="1"/>
</dbReference>
<keyword evidence="10 11" id="KW-0456">Lyase</keyword>
<comment type="cofactor">
    <cofactor evidence="11 12">
        <name>FMNH2</name>
        <dbReference type="ChEBI" id="CHEBI:57618"/>
    </cofactor>
    <text evidence="11 12">Reduced FMN (FMNH(2)).</text>
</comment>
<evidence type="ECO:0000256" key="4">
    <source>
        <dbReference type="ARBA" id="ARBA00022605"/>
    </source>
</evidence>
<dbReference type="EMBL" id="MWBQ01000102">
    <property type="protein sequence ID" value="OQA56937.1"/>
    <property type="molecule type" value="Genomic_DNA"/>
</dbReference>
<feature type="binding site" evidence="11">
    <location>
        <begin position="129"/>
        <end position="131"/>
    </location>
    <ligand>
        <name>FMN</name>
        <dbReference type="ChEBI" id="CHEBI:58210"/>
    </ligand>
</feature>
<gene>
    <name evidence="11 13" type="primary">aroC</name>
    <name evidence="13" type="ORF">BWY41_01403</name>
</gene>
<keyword evidence="9 11" id="KW-0057">Aromatic amino acid biosynthesis</keyword>
<dbReference type="GO" id="GO:0004107">
    <property type="term" value="F:chorismate synthase activity"/>
    <property type="evidence" value="ECO:0007669"/>
    <property type="project" value="UniProtKB-UniRule"/>
</dbReference>
<dbReference type="PANTHER" id="PTHR21085:SF0">
    <property type="entry name" value="CHORISMATE SYNTHASE"/>
    <property type="match status" value="1"/>
</dbReference>
<dbReference type="NCBIfam" id="NF003793">
    <property type="entry name" value="PRK05382.1"/>
    <property type="match status" value="1"/>
</dbReference>
<dbReference type="EC" id="4.2.3.5" evidence="3 11"/>
<dbReference type="NCBIfam" id="TIGR00033">
    <property type="entry name" value="aroC"/>
    <property type="match status" value="1"/>
</dbReference>
<comment type="caution">
    <text evidence="13">The sequence shown here is derived from an EMBL/GenBank/DDBJ whole genome shotgun (WGS) entry which is preliminary data.</text>
</comment>
<feature type="binding site" evidence="11">
    <location>
        <position position="40"/>
    </location>
    <ligand>
        <name>NADP(+)</name>
        <dbReference type="ChEBI" id="CHEBI:58349"/>
    </ligand>
</feature>
<comment type="function">
    <text evidence="11">Catalyzes the anti-1,4-elimination of the C-3 phosphate and the C-6 proR hydrogen from 5-enolpyruvylshikimate-3-phosphate (EPSP) to yield chorismate, which is the branch point compound that serves as the starting substrate for the three terminal pathways of aromatic amino acid biosynthesis. This reaction introduces a second double bond into the aromatic ring system.</text>
</comment>
<keyword evidence="6 11" id="KW-0288">FMN</keyword>
<evidence type="ECO:0000256" key="2">
    <source>
        <dbReference type="ARBA" id="ARBA00008014"/>
    </source>
</evidence>
<dbReference type="CDD" id="cd07304">
    <property type="entry name" value="Chorismate_synthase"/>
    <property type="match status" value="1"/>
</dbReference>
<dbReference type="Pfam" id="PF01264">
    <property type="entry name" value="Chorismate_synt"/>
    <property type="match status" value="1"/>
</dbReference>
<dbReference type="GO" id="GO:0009073">
    <property type="term" value="P:aromatic amino acid family biosynthetic process"/>
    <property type="evidence" value="ECO:0007669"/>
    <property type="project" value="UniProtKB-KW"/>
</dbReference>
<dbReference type="GO" id="GO:0010181">
    <property type="term" value="F:FMN binding"/>
    <property type="evidence" value="ECO:0007669"/>
    <property type="project" value="TreeGrafter"/>
</dbReference>
<evidence type="ECO:0000256" key="5">
    <source>
        <dbReference type="ARBA" id="ARBA00022630"/>
    </source>
</evidence>